<accession>A0A1H8M4Z3</accession>
<sequence length="133" mass="15412">MEYAFEQICNRFDRFLGRLHKASDTQRGLIILDESSYETSLQGLARNFRTVGHRWGQLYNMADVPMFVNSKATRLIQYADLIAHAVRRYYEYGDASYFDIFKSKFDSEGGVVHGLVHFKPSGAQCNCHCCRQR</sequence>
<keyword evidence="2" id="KW-1185">Reference proteome</keyword>
<protein>
    <submittedName>
        <fullName evidence="1">Uncharacterized protein</fullName>
    </submittedName>
</protein>
<reference evidence="2" key="1">
    <citation type="submission" date="2016-10" db="EMBL/GenBank/DDBJ databases">
        <authorList>
            <person name="Varghese N."/>
            <person name="Submissions S."/>
        </authorList>
    </citation>
    <scope>NUCLEOTIDE SEQUENCE [LARGE SCALE GENOMIC DNA]</scope>
    <source>
        <strain evidence="2">DSM 123</strain>
    </source>
</reference>
<dbReference type="InterPro" id="IPR024524">
    <property type="entry name" value="DUF3800"/>
</dbReference>
<gene>
    <name evidence="1" type="ORF">SAMN05444123_101368</name>
</gene>
<organism evidence="1 2">
    <name type="scientific">Rhodopseudomonas pseudopalustris</name>
    <dbReference type="NCBI Taxonomy" id="1513892"/>
    <lineage>
        <taxon>Bacteria</taxon>
        <taxon>Pseudomonadati</taxon>
        <taxon>Pseudomonadota</taxon>
        <taxon>Alphaproteobacteria</taxon>
        <taxon>Hyphomicrobiales</taxon>
        <taxon>Nitrobacteraceae</taxon>
        <taxon>Rhodopseudomonas</taxon>
    </lineage>
</organism>
<proteinExistence type="predicted"/>
<dbReference type="Pfam" id="PF12686">
    <property type="entry name" value="DUF3800"/>
    <property type="match status" value="1"/>
</dbReference>
<name>A0A1H8M4Z3_9BRAD</name>
<evidence type="ECO:0000313" key="1">
    <source>
        <dbReference type="EMBL" id="SEO12443.1"/>
    </source>
</evidence>
<evidence type="ECO:0000313" key="2">
    <source>
        <dbReference type="Proteomes" id="UP000199615"/>
    </source>
</evidence>
<dbReference type="Proteomes" id="UP000199615">
    <property type="component" value="Unassembled WGS sequence"/>
</dbReference>
<dbReference type="AlphaFoldDB" id="A0A1H8M4Z3"/>
<dbReference type="EMBL" id="FODT01000001">
    <property type="protein sequence ID" value="SEO12443.1"/>
    <property type="molecule type" value="Genomic_DNA"/>
</dbReference>